<dbReference type="GO" id="GO:0005743">
    <property type="term" value="C:mitochondrial inner membrane"/>
    <property type="evidence" value="ECO:0007669"/>
    <property type="project" value="UniProtKB-SubCell"/>
</dbReference>
<dbReference type="EMBL" id="JACVVK020000129">
    <property type="protein sequence ID" value="KAK7490173.1"/>
    <property type="molecule type" value="Genomic_DNA"/>
</dbReference>
<keyword evidence="5" id="KW-0496">Mitochondrion</keyword>
<evidence type="ECO:0000256" key="3">
    <source>
        <dbReference type="ARBA" id="ARBA00022792"/>
    </source>
</evidence>
<evidence type="ECO:0008006" key="9">
    <source>
        <dbReference type="Google" id="ProtNLM"/>
    </source>
</evidence>
<dbReference type="InterPro" id="IPR018796">
    <property type="entry name" value="COA8"/>
</dbReference>
<keyword evidence="3" id="KW-0999">Mitochondrion inner membrane</keyword>
<sequence>MTSPTGKIFQQLLMLRYQGVGWSLSVRMASSTPKAKEEKLKIEAEPPKLGTNNWIGPPDPVSNIRPIKFQVHREETHAERMFRQKQAETIQWNQDFWHKHNSKFFKEKEEFVNNLKEIKGVKTVSPEELSQFYRSFLNENRKAHLQYNKEWYKRNISLLWPALQVAVIQAFRRMRESRNKSVKGS</sequence>
<evidence type="ECO:0000256" key="5">
    <source>
        <dbReference type="ARBA" id="ARBA00023128"/>
    </source>
</evidence>
<evidence type="ECO:0000256" key="6">
    <source>
        <dbReference type="ARBA" id="ARBA00023136"/>
    </source>
</evidence>
<evidence type="ECO:0000256" key="2">
    <source>
        <dbReference type="ARBA" id="ARBA00005453"/>
    </source>
</evidence>
<comment type="caution">
    <text evidence="7">The sequence shown here is derived from an EMBL/GenBank/DDBJ whole genome shotgun (WGS) entry which is preliminary data.</text>
</comment>
<evidence type="ECO:0000256" key="1">
    <source>
        <dbReference type="ARBA" id="ARBA00004443"/>
    </source>
</evidence>
<name>A0ABD0KTD2_9CAEN</name>
<dbReference type="PANTHER" id="PTHR31107:SF2">
    <property type="entry name" value="CYTOCHROME C OXIDASE ASSEMBLY FACTOR 8"/>
    <property type="match status" value="1"/>
</dbReference>
<comment type="subcellular location">
    <subcellularLocation>
        <location evidence="1">Mitochondrion inner membrane</location>
        <topology evidence="1">Peripheral membrane protein</topology>
        <orientation evidence="1">Matrix side</orientation>
    </subcellularLocation>
</comment>
<keyword evidence="6" id="KW-0472">Membrane</keyword>
<dbReference type="Pfam" id="PF10231">
    <property type="entry name" value="COA8"/>
    <property type="match status" value="1"/>
</dbReference>
<dbReference type="PANTHER" id="PTHR31107">
    <property type="entry name" value="APOPTOGENIC PROTEIN 1, MITOCHONDRIAL"/>
    <property type="match status" value="1"/>
</dbReference>
<evidence type="ECO:0000313" key="8">
    <source>
        <dbReference type="Proteomes" id="UP001519460"/>
    </source>
</evidence>
<keyword evidence="8" id="KW-1185">Reference proteome</keyword>
<keyword evidence="4" id="KW-0809">Transit peptide</keyword>
<accession>A0ABD0KTD2</accession>
<proteinExistence type="inferred from homology"/>
<evidence type="ECO:0000313" key="7">
    <source>
        <dbReference type="EMBL" id="KAK7490173.1"/>
    </source>
</evidence>
<dbReference type="AlphaFoldDB" id="A0ABD0KTD2"/>
<protein>
    <recommendedName>
        <fullName evidence="9">Apoptogenic protein 1, mitochondrial</fullName>
    </recommendedName>
</protein>
<organism evidence="7 8">
    <name type="scientific">Batillaria attramentaria</name>
    <dbReference type="NCBI Taxonomy" id="370345"/>
    <lineage>
        <taxon>Eukaryota</taxon>
        <taxon>Metazoa</taxon>
        <taxon>Spiralia</taxon>
        <taxon>Lophotrochozoa</taxon>
        <taxon>Mollusca</taxon>
        <taxon>Gastropoda</taxon>
        <taxon>Caenogastropoda</taxon>
        <taxon>Sorbeoconcha</taxon>
        <taxon>Cerithioidea</taxon>
        <taxon>Batillariidae</taxon>
        <taxon>Batillaria</taxon>
    </lineage>
</organism>
<reference evidence="7 8" key="1">
    <citation type="journal article" date="2023" name="Sci. Data">
        <title>Genome assembly of the Korean intertidal mud-creeper Batillaria attramentaria.</title>
        <authorList>
            <person name="Patra A.K."/>
            <person name="Ho P.T."/>
            <person name="Jun S."/>
            <person name="Lee S.J."/>
            <person name="Kim Y."/>
            <person name="Won Y.J."/>
        </authorList>
    </citation>
    <scope>NUCLEOTIDE SEQUENCE [LARGE SCALE GENOMIC DNA]</scope>
    <source>
        <strain evidence="7">Wonlab-2016</strain>
    </source>
</reference>
<evidence type="ECO:0000256" key="4">
    <source>
        <dbReference type="ARBA" id="ARBA00022946"/>
    </source>
</evidence>
<dbReference type="Proteomes" id="UP001519460">
    <property type="component" value="Unassembled WGS sequence"/>
</dbReference>
<gene>
    <name evidence="7" type="ORF">BaRGS_00018518</name>
</gene>
<comment type="similarity">
    <text evidence="2">Belongs to the COA8 family.</text>
</comment>